<keyword evidence="1" id="KW-1133">Transmembrane helix</keyword>
<evidence type="ECO:0000256" key="1">
    <source>
        <dbReference type="SAM" id="Phobius"/>
    </source>
</evidence>
<dbReference type="OrthoDB" id="166860at2"/>
<dbReference type="HOGENOM" id="CLU_2823964_0_0_0"/>
<evidence type="ECO:0000313" key="2">
    <source>
        <dbReference type="EMBL" id="ACZ61918.1"/>
    </source>
</evidence>
<reference evidence="2 3" key="1">
    <citation type="journal article" date="2009" name="PLoS Genet.">
        <title>Localized plasticity in the streamlined genomes of vinyl chloride respiring Dehalococcoides.</title>
        <authorList>
            <person name="McMurdie P.J."/>
            <person name="Behrens S.F."/>
            <person name="Muller J.A."/>
            <person name="Goke J."/>
            <person name="Ritalahti K.M."/>
            <person name="Wagner R."/>
            <person name="Goltsman E."/>
            <person name="Lapidus A."/>
            <person name="Holmes S."/>
            <person name="Loffler F.E."/>
            <person name="Spormann A.M."/>
        </authorList>
    </citation>
    <scope>NUCLEOTIDE SEQUENCE [LARGE SCALE GENOMIC DNA]</scope>
    <source>
        <strain evidence="2 3">VS</strain>
    </source>
</reference>
<dbReference type="EMBL" id="CP001827">
    <property type="protein sequence ID" value="ACZ61918.1"/>
    <property type="molecule type" value="Genomic_DNA"/>
</dbReference>
<name>D2BHW8_DEHMV</name>
<proteinExistence type="predicted"/>
<accession>D2BHW8</accession>
<keyword evidence="1" id="KW-0812">Transmembrane</keyword>
<dbReference type="RefSeq" id="WP_012882074.1">
    <property type="nucleotide sequence ID" value="NC_013552.1"/>
</dbReference>
<evidence type="ECO:0000313" key="3">
    <source>
        <dbReference type="Proteomes" id="UP000002506"/>
    </source>
</evidence>
<keyword evidence="1" id="KW-0472">Membrane</keyword>
<dbReference type="KEGG" id="dev:DhcVS_788"/>
<gene>
    <name evidence="2" type="ordered locus">DhcVS_788</name>
</gene>
<organism evidence="2 3">
    <name type="scientific">Dehalococcoides mccartyi (strain VS)</name>
    <dbReference type="NCBI Taxonomy" id="311424"/>
    <lineage>
        <taxon>Bacteria</taxon>
        <taxon>Bacillati</taxon>
        <taxon>Chloroflexota</taxon>
        <taxon>Dehalococcoidia</taxon>
        <taxon>Dehalococcoidales</taxon>
        <taxon>Dehalococcoidaceae</taxon>
        <taxon>Dehalococcoides</taxon>
    </lineage>
</organism>
<sequence>MSDLQDEYLAGRAAENLVKQQYAKLVRGAIIKAFFSPRVILTFVLILLISISGFFLFGKLLGLFEN</sequence>
<feature type="transmembrane region" description="Helical" evidence="1">
    <location>
        <begin position="39"/>
        <end position="57"/>
    </location>
</feature>
<dbReference type="Proteomes" id="UP000002506">
    <property type="component" value="Chromosome"/>
</dbReference>
<protein>
    <submittedName>
        <fullName evidence="2">Uncharacterized protein</fullName>
    </submittedName>
</protein>
<dbReference type="AlphaFoldDB" id="D2BHW8"/>
<dbReference type="eggNOG" id="ENOG5030S62">
    <property type="taxonomic scope" value="Bacteria"/>
</dbReference>